<reference evidence="4" key="1">
    <citation type="submission" date="2021-02" db="EMBL/GenBank/DDBJ databases">
        <authorList>
            <person name="Nowell W R."/>
        </authorList>
    </citation>
    <scope>NUCLEOTIDE SEQUENCE</scope>
</reference>
<dbReference type="SUPFAM" id="SSF51197">
    <property type="entry name" value="Clavaminate synthase-like"/>
    <property type="match status" value="1"/>
</dbReference>
<feature type="domain" description="JmjC" evidence="3">
    <location>
        <begin position="97"/>
        <end position="261"/>
    </location>
</feature>
<evidence type="ECO:0000259" key="3">
    <source>
        <dbReference type="PROSITE" id="PS51184"/>
    </source>
</evidence>
<evidence type="ECO:0008006" key="7">
    <source>
        <dbReference type="Google" id="ProtNLM"/>
    </source>
</evidence>
<dbReference type="GO" id="GO:0005509">
    <property type="term" value="F:calcium ion binding"/>
    <property type="evidence" value="ECO:0007669"/>
    <property type="project" value="InterPro"/>
</dbReference>
<dbReference type="OrthoDB" id="415358at2759"/>
<dbReference type="PANTHER" id="PTHR12461:SF18">
    <property type="entry name" value="JMJC DOMAIN-CONTAINING PROTEIN"/>
    <property type="match status" value="1"/>
</dbReference>
<feature type="domain" description="EF-hand" evidence="2">
    <location>
        <begin position="302"/>
        <end position="337"/>
    </location>
</feature>
<protein>
    <recommendedName>
        <fullName evidence="7">JmjC domain-containing protein</fullName>
    </recommendedName>
</protein>
<feature type="region of interest" description="Disordered" evidence="1">
    <location>
        <begin position="354"/>
        <end position="400"/>
    </location>
</feature>
<dbReference type="SMART" id="SM00558">
    <property type="entry name" value="JmjC"/>
    <property type="match status" value="1"/>
</dbReference>
<dbReference type="InterPro" id="IPR041667">
    <property type="entry name" value="Cupin_8"/>
</dbReference>
<evidence type="ECO:0000259" key="2">
    <source>
        <dbReference type="PROSITE" id="PS50222"/>
    </source>
</evidence>
<organism evidence="4 6">
    <name type="scientific">Didymodactylos carnosus</name>
    <dbReference type="NCBI Taxonomy" id="1234261"/>
    <lineage>
        <taxon>Eukaryota</taxon>
        <taxon>Metazoa</taxon>
        <taxon>Spiralia</taxon>
        <taxon>Gnathifera</taxon>
        <taxon>Rotifera</taxon>
        <taxon>Eurotatoria</taxon>
        <taxon>Bdelloidea</taxon>
        <taxon>Philodinida</taxon>
        <taxon>Philodinidae</taxon>
        <taxon>Didymodactylos</taxon>
    </lineage>
</organism>
<dbReference type="EMBL" id="CAJOBC010050029">
    <property type="protein sequence ID" value="CAF4174690.1"/>
    <property type="molecule type" value="Genomic_DNA"/>
</dbReference>
<proteinExistence type="predicted"/>
<name>A0A815FFC1_9BILA</name>
<dbReference type="InterPro" id="IPR003347">
    <property type="entry name" value="JmjC_dom"/>
</dbReference>
<dbReference type="PANTHER" id="PTHR12461">
    <property type="entry name" value="HYPOXIA-INDUCIBLE FACTOR 1 ALPHA INHIBITOR-RELATED"/>
    <property type="match status" value="1"/>
</dbReference>
<gene>
    <name evidence="4" type="ORF">GPM918_LOCUS29677</name>
    <name evidence="5" type="ORF">SRO942_LOCUS30266</name>
</gene>
<comment type="caution">
    <text evidence="4">The sequence shown here is derived from an EMBL/GenBank/DDBJ whole genome shotgun (WGS) entry which is preliminary data.</text>
</comment>
<dbReference type="PROSITE" id="PS51184">
    <property type="entry name" value="JMJC"/>
    <property type="match status" value="1"/>
</dbReference>
<accession>A0A815FFC1</accession>
<dbReference type="Proteomes" id="UP000681722">
    <property type="component" value="Unassembled WGS sequence"/>
</dbReference>
<dbReference type="InterPro" id="IPR002048">
    <property type="entry name" value="EF_hand_dom"/>
</dbReference>
<keyword evidence="6" id="KW-1185">Reference proteome</keyword>
<dbReference type="InterPro" id="IPR018247">
    <property type="entry name" value="EF_Hand_1_Ca_BS"/>
</dbReference>
<dbReference type="Pfam" id="PF13621">
    <property type="entry name" value="Cupin_8"/>
    <property type="match status" value="1"/>
</dbReference>
<dbReference type="Proteomes" id="UP000663829">
    <property type="component" value="Unassembled WGS sequence"/>
</dbReference>
<dbReference type="Gene3D" id="2.60.120.650">
    <property type="entry name" value="Cupin"/>
    <property type="match status" value="1"/>
</dbReference>
<dbReference type="AlphaFoldDB" id="A0A815FFC1"/>
<sequence>NGCLSKSQTKNQHQITVVNEFPSTSKFYNDYLIKSETVLFHQALSDDPHISMWQNDEQLEDIHELSNTIVNVELTQPQQQPQHHRLRLKFPEFLSRYKEEDMFLIDEIPKTLRKYFIIPKPLQCPNALDTFQSAILLFSSRSSSTSIMHDEEFDSIHCLLRGQKRFIMIDTHKHSNIIEMLFYNKTRDDSIVDLEKIDYDKYPAFLNLKYYEVNMTSGDCLFIPALWIYQVHLFESNIGIVYNINHDHAIDIELDSKTCSPNEFDSSLTLDMIEWPAPENQPQSLKSLMLDLISKNVNGFEQWKRVFSKFYDSVDIDGNGKITKSEIQDIDGVHQHHISDIIYEIVHIISSKSKNSKPVNDEVKQQNDDTNDFDKSTETVTEQEVDDADEHVQLHPHHDL</sequence>
<evidence type="ECO:0000313" key="6">
    <source>
        <dbReference type="Proteomes" id="UP000663829"/>
    </source>
</evidence>
<dbReference type="PROSITE" id="PS00018">
    <property type="entry name" value="EF_HAND_1"/>
    <property type="match status" value="1"/>
</dbReference>
<dbReference type="EMBL" id="CAJNOQ010013620">
    <property type="protein sequence ID" value="CAF1325373.1"/>
    <property type="molecule type" value="Genomic_DNA"/>
</dbReference>
<dbReference type="PROSITE" id="PS50222">
    <property type="entry name" value="EF_HAND_2"/>
    <property type="match status" value="1"/>
</dbReference>
<evidence type="ECO:0000256" key="1">
    <source>
        <dbReference type="SAM" id="MobiDB-lite"/>
    </source>
</evidence>
<evidence type="ECO:0000313" key="5">
    <source>
        <dbReference type="EMBL" id="CAF4174690.1"/>
    </source>
</evidence>
<feature type="compositionally biased region" description="Basic and acidic residues" evidence="1">
    <location>
        <begin position="359"/>
        <end position="377"/>
    </location>
</feature>
<evidence type="ECO:0000313" key="4">
    <source>
        <dbReference type="EMBL" id="CAF1325373.1"/>
    </source>
</evidence>
<feature type="compositionally biased region" description="Basic and acidic residues" evidence="1">
    <location>
        <begin position="390"/>
        <end position="400"/>
    </location>
</feature>
<feature type="non-terminal residue" evidence="4">
    <location>
        <position position="1"/>
    </location>
</feature>